<evidence type="ECO:0000313" key="2">
    <source>
        <dbReference type="EMBL" id="RPD38916.1"/>
    </source>
</evidence>
<feature type="transmembrane region" description="Helical" evidence="1">
    <location>
        <begin position="15"/>
        <end position="38"/>
    </location>
</feature>
<comment type="caution">
    <text evidence="2">The sequence shown here is derived from an EMBL/GenBank/DDBJ whole genome shotgun (WGS) entry which is preliminary data.</text>
</comment>
<name>A0A3N4MB11_9BACT</name>
<gene>
    <name evidence="2" type="ORF">EG028_22465</name>
</gene>
<protein>
    <submittedName>
        <fullName evidence="2">Uncharacterized protein</fullName>
    </submittedName>
</protein>
<sequence length="61" mass="7617">MRRFFFPPFSAGWRILRFFVMLAGMFQLFTGIPIRYMFVLRRVYRRLFFIFFPFGDISYII</sequence>
<dbReference type="Proteomes" id="UP000279089">
    <property type="component" value="Unassembled WGS sequence"/>
</dbReference>
<keyword evidence="1" id="KW-0472">Membrane</keyword>
<proteinExistence type="predicted"/>
<dbReference type="AlphaFoldDB" id="A0A3N4MB11"/>
<keyword evidence="1" id="KW-0812">Transmembrane</keyword>
<organism evidence="2 3">
    <name type="scientific">Chitinophaga barathri</name>
    <dbReference type="NCBI Taxonomy" id="1647451"/>
    <lineage>
        <taxon>Bacteria</taxon>
        <taxon>Pseudomonadati</taxon>
        <taxon>Bacteroidota</taxon>
        <taxon>Chitinophagia</taxon>
        <taxon>Chitinophagales</taxon>
        <taxon>Chitinophagaceae</taxon>
        <taxon>Chitinophaga</taxon>
    </lineage>
</organism>
<keyword evidence="1" id="KW-1133">Transmembrane helix</keyword>
<evidence type="ECO:0000256" key="1">
    <source>
        <dbReference type="SAM" id="Phobius"/>
    </source>
</evidence>
<keyword evidence="3" id="KW-1185">Reference proteome</keyword>
<accession>A0A3N4MB11</accession>
<reference evidence="3" key="1">
    <citation type="submission" date="2018-11" db="EMBL/GenBank/DDBJ databases">
        <title>Chitinophaga lutea sp.nov., isolate from arsenic contaminated soil.</title>
        <authorList>
            <person name="Zong Y."/>
        </authorList>
    </citation>
    <scope>NUCLEOTIDE SEQUENCE [LARGE SCALE GENOMIC DNA]</scope>
    <source>
        <strain evidence="3">YLT18</strain>
    </source>
</reference>
<dbReference type="EMBL" id="RMBX01000013">
    <property type="protein sequence ID" value="RPD38916.1"/>
    <property type="molecule type" value="Genomic_DNA"/>
</dbReference>
<evidence type="ECO:0000313" key="3">
    <source>
        <dbReference type="Proteomes" id="UP000279089"/>
    </source>
</evidence>